<keyword evidence="4 14" id="KW-0812">Transmembrane</keyword>
<feature type="binding site" description="axial binding residue" evidence="11">
    <location>
        <position position="629"/>
    </location>
    <ligand>
        <name>heme</name>
        <dbReference type="ChEBI" id="CHEBI:30413"/>
    </ligand>
    <ligandPart>
        <name>Fe</name>
        <dbReference type="ChEBI" id="CHEBI:18248"/>
    </ligandPart>
</feature>
<dbReference type="InterPro" id="IPR036396">
    <property type="entry name" value="Cyt_P450_sf"/>
</dbReference>
<sequence length="682" mass="75810">MSAATAHHDGDPRNSPRLYPPASMMMRQALADITIGGLDVPRGTIIQVRWPGRHCAGTDKDAWGPDAGEDRRFDNGVAGACKPAHVYMHLHRAEHGDGDGGAQGGAGTGTAAKQVRLLAVARLPARTRGLGWLTIEPGFGMPLVVPSFPAPGLAHTETLMEPGRWLRLLPPLLPCVLLLYLYTILWLRPERLRQRLRRQGVKGPRPSFLFGNIPEMRRIQQQLAESDQEQEQGARDDRFSSNYMATLFPYFLHWNRVYGSVYLYSRGSIQGLFVTDPDMVKELTSRKSLDLGVPHYMQKEFGALLGTGIFTSNGDRWAHQRKVIAPELYMDKVKGMANLMMESANEMFVSWENKIDKEGGSAEIVVDEFLRNFSADIISRVTFGSSFSEGKQIFNKIRQLQVALAKQNMLVGVPGSRYLPTKSNREIWRLDTSINSLILNIAKRCEQNPETSATNTDLLHSIVEGAKQAGSFSSCTPEDFIVSNCKSIYLAGHDTLAITASWCLMLLASHPEWQSRARAEVQDVCQGKPLETDMLRNLKTVTMVIQETLRLYPPTPFVTREALNDMNFGSLSIPRGTNIRVPITMAHRDPAVWGPDADRFDPGRFAGGIAGACKQSHMYMPFGAGARTCVGQNMAMVELKVMLALLLPRFEFELSPNYVHSPAFKFTIEPRNGVPLALKKLC</sequence>
<protein>
    <recommendedName>
        <fullName evidence="17">Cytochrome P450</fullName>
    </recommendedName>
</protein>
<gene>
    <name evidence="15" type="ORF">U9M48_005503</name>
</gene>
<dbReference type="PRINTS" id="PR00385">
    <property type="entry name" value="P450"/>
</dbReference>
<evidence type="ECO:0000256" key="12">
    <source>
        <dbReference type="RuleBase" id="RU000461"/>
    </source>
</evidence>
<comment type="similarity">
    <text evidence="2 12">Belongs to the cytochrome P450 family.</text>
</comment>
<keyword evidence="5 11" id="KW-0479">Metal-binding</keyword>
<evidence type="ECO:0000256" key="11">
    <source>
        <dbReference type="PIRSR" id="PIRSR602401-1"/>
    </source>
</evidence>
<keyword evidence="7 12" id="KW-0560">Oxidoreductase</keyword>
<evidence type="ECO:0000256" key="7">
    <source>
        <dbReference type="ARBA" id="ARBA00023002"/>
    </source>
</evidence>
<dbReference type="GO" id="GO:0016705">
    <property type="term" value="F:oxidoreductase activity, acting on paired donors, with incorporation or reduction of molecular oxygen"/>
    <property type="evidence" value="ECO:0007669"/>
    <property type="project" value="InterPro"/>
</dbReference>
<evidence type="ECO:0000256" key="10">
    <source>
        <dbReference type="ARBA" id="ARBA00023136"/>
    </source>
</evidence>
<dbReference type="GO" id="GO:0020037">
    <property type="term" value="F:heme binding"/>
    <property type="evidence" value="ECO:0007669"/>
    <property type="project" value="InterPro"/>
</dbReference>
<evidence type="ECO:0000256" key="8">
    <source>
        <dbReference type="ARBA" id="ARBA00023004"/>
    </source>
</evidence>
<proteinExistence type="inferred from homology"/>
<reference evidence="15 16" key="1">
    <citation type="submission" date="2024-02" db="EMBL/GenBank/DDBJ databases">
        <title>High-quality chromosome-scale genome assembly of Pensacola bahiagrass (Paspalum notatum Flugge var. saurae).</title>
        <authorList>
            <person name="Vega J.M."/>
            <person name="Podio M."/>
            <person name="Orjuela J."/>
            <person name="Siena L.A."/>
            <person name="Pessino S.C."/>
            <person name="Combes M.C."/>
            <person name="Mariac C."/>
            <person name="Albertini E."/>
            <person name="Pupilli F."/>
            <person name="Ortiz J.P.A."/>
            <person name="Leblanc O."/>
        </authorList>
    </citation>
    <scope>NUCLEOTIDE SEQUENCE [LARGE SCALE GENOMIC DNA]</scope>
    <source>
        <strain evidence="15">R1</strain>
        <tissue evidence="15">Leaf</tissue>
    </source>
</reference>
<feature type="transmembrane region" description="Helical" evidence="14">
    <location>
        <begin position="168"/>
        <end position="187"/>
    </location>
</feature>
<dbReference type="AlphaFoldDB" id="A0AAQ3SIL4"/>
<keyword evidence="16" id="KW-1185">Reference proteome</keyword>
<evidence type="ECO:0000256" key="4">
    <source>
        <dbReference type="ARBA" id="ARBA00022692"/>
    </source>
</evidence>
<dbReference type="Pfam" id="PF00067">
    <property type="entry name" value="p450"/>
    <property type="match status" value="1"/>
</dbReference>
<dbReference type="InterPro" id="IPR050665">
    <property type="entry name" value="Cytochrome_P450_Monooxygen"/>
</dbReference>
<keyword evidence="9 12" id="KW-0503">Monooxygenase</keyword>
<evidence type="ECO:0000256" key="14">
    <source>
        <dbReference type="SAM" id="Phobius"/>
    </source>
</evidence>
<dbReference type="PRINTS" id="PR00463">
    <property type="entry name" value="EP450I"/>
</dbReference>
<comment type="cofactor">
    <cofactor evidence="11">
        <name>heme</name>
        <dbReference type="ChEBI" id="CHEBI:30413"/>
    </cofactor>
</comment>
<dbReference type="InterPro" id="IPR002401">
    <property type="entry name" value="Cyt_P450_E_grp-I"/>
</dbReference>
<dbReference type="PROSITE" id="PS00086">
    <property type="entry name" value="CYTOCHROME_P450"/>
    <property type="match status" value="1"/>
</dbReference>
<dbReference type="Gene3D" id="1.10.630.10">
    <property type="entry name" value="Cytochrome P450"/>
    <property type="match status" value="2"/>
</dbReference>
<evidence type="ECO:0000256" key="2">
    <source>
        <dbReference type="ARBA" id="ARBA00010617"/>
    </source>
</evidence>
<keyword evidence="3 11" id="KW-0349">Heme</keyword>
<dbReference type="PANTHER" id="PTHR24282">
    <property type="entry name" value="CYTOCHROME P450 FAMILY MEMBER"/>
    <property type="match status" value="1"/>
</dbReference>
<dbReference type="SUPFAM" id="SSF48264">
    <property type="entry name" value="Cytochrome P450"/>
    <property type="match status" value="2"/>
</dbReference>
<dbReference type="InterPro" id="IPR001128">
    <property type="entry name" value="Cyt_P450"/>
</dbReference>
<evidence type="ECO:0000256" key="6">
    <source>
        <dbReference type="ARBA" id="ARBA00022989"/>
    </source>
</evidence>
<dbReference type="Proteomes" id="UP001341281">
    <property type="component" value="Chromosome 01"/>
</dbReference>
<keyword evidence="6 14" id="KW-1133">Transmembrane helix</keyword>
<evidence type="ECO:0008006" key="17">
    <source>
        <dbReference type="Google" id="ProtNLM"/>
    </source>
</evidence>
<dbReference type="GO" id="GO:0004497">
    <property type="term" value="F:monooxygenase activity"/>
    <property type="evidence" value="ECO:0007669"/>
    <property type="project" value="UniProtKB-KW"/>
</dbReference>
<feature type="compositionally biased region" description="Basic and acidic residues" evidence="13">
    <location>
        <begin position="1"/>
        <end position="14"/>
    </location>
</feature>
<feature type="region of interest" description="Disordered" evidence="13">
    <location>
        <begin position="1"/>
        <end position="20"/>
    </location>
</feature>
<dbReference type="EMBL" id="CP144745">
    <property type="protein sequence ID" value="WVZ54751.1"/>
    <property type="molecule type" value="Genomic_DNA"/>
</dbReference>
<evidence type="ECO:0000313" key="16">
    <source>
        <dbReference type="Proteomes" id="UP001341281"/>
    </source>
</evidence>
<accession>A0AAQ3SIL4</accession>
<evidence type="ECO:0000256" key="5">
    <source>
        <dbReference type="ARBA" id="ARBA00022723"/>
    </source>
</evidence>
<dbReference type="InterPro" id="IPR017972">
    <property type="entry name" value="Cyt_P450_CS"/>
</dbReference>
<organism evidence="15 16">
    <name type="scientific">Paspalum notatum var. saurae</name>
    <dbReference type="NCBI Taxonomy" id="547442"/>
    <lineage>
        <taxon>Eukaryota</taxon>
        <taxon>Viridiplantae</taxon>
        <taxon>Streptophyta</taxon>
        <taxon>Embryophyta</taxon>
        <taxon>Tracheophyta</taxon>
        <taxon>Spermatophyta</taxon>
        <taxon>Magnoliopsida</taxon>
        <taxon>Liliopsida</taxon>
        <taxon>Poales</taxon>
        <taxon>Poaceae</taxon>
        <taxon>PACMAD clade</taxon>
        <taxon>Panicoideae</taxon>
        <taxon>Andropogonodae</taxon>
        <taxon>Paspaleae</taxon>
        <taxon>Paspalinae</taxon>
        <taxon>Paspalum</taxon>
    </lineage>
</organism>
<dbReference type="GO" id="GO:0006629">
    <property type="term" value="P:lipid metabolic process"/>
    <property type="evidence" value="ECO:0007669"/>
    <property type="project" value="UniProtKB-ARBA"/>
</dbReference>
<comment type="subcellular location">
    <subcellularLocation>
        <location evidence="1">Membrane</location>
    </subcellularLocation>
</comment>
<evidence type="ECO:0000256" key="3">
    <source>
        <dbReference type="ARBA" id="ARBA00022617"/>
    </source>
</evidence>
<keyword evidence="10 14" id="KW-0472">Membrane</keyword>
<evidence type="ECO:0000313" key="15">
    <source>
        <dbReference type="EMBL" id="WVZ54751.1"/>
    </source>
</evidence>
<name>A0AAQ3SIL4_PASNO</name>
<keyword evidence="8 11" id="KW-0408">Iron</keyword>
<dbReference type="GO" id="GO:0005506">
    <property type="term" value="F:iron ion binding"/>
    <property type="evidence" value="ECO:0007669"/>
    <property type="project" value="InterPro"/>
</dbReference>
<evidence type="ECO:0000256" key="1">
    <source>
        <dbReference type="ARBA" id="ARBA00004370"/>
    </source>
</evidence>
<evidence type="ECO:0000256" key="13">
    <source>
        <dbReference type="SAM" id="MobiDB-lite"/>
    </source>
</evidence>
<dbReference type="GO" id="GO:0016020">
    <property type="term" value="C:membrane"/>
    <property type="evidence" value="ECO:0007669"/>
    <property type="project" value="UniProtKB-SubCell"/>
</dbReference>
<evidence type="ECO:0000256" key="9">
    <source>
        <dbReference type="ARBA" id="ARBA00023033"/>
    </source>
</evidence>
<dbReference type="PANTHER" id="PTHR24282:SF196">
    <property type="entry name" value="CYTOCHROME P450 714C2"/>
    <property type="match status" value="1"/>
</dbReference>